<feature type="transmembrane region" description="Helical" evidence="8">
    <location>
        <begin position="463"/>
        <end position="485"/>
    </location>
</feature>
<dbReference type="PANTHER" id="PTHR32063">
    <property type="match status" value="1"/>
</dbReference>
<dbReference type="RefSeq" id="WP_160632668.1">
    <property type="nucleotide sequence ID" value="NZ_WWNE01000005.1"/>
</dbReference>
<keyword evidence="3" id="KW-1003">Cell membrane</keyword>
<feature type="transmembrane region" description="Helical" evidence="8">
    <location>
        <begin position="987"/>
        <end position="1011"/>
    </location>
</feature>
<evidence type="ECO:0000256" key="2">
    <source>
        <dbReference type="ARBA" id="ARBA00022448"/>
    </source>
</evidence>
<dbReference type="Pfam" id="PF00873">
    <property type="entry name" value="ACR_tran"/>
    <property type="match status" value="1"/>
</dbReference>
<feature type="transmembrane region" description="Helical" evidence="8">
    <location>
        <begin position="336"/>
        <end position="353"/>
    </location>
</feature>
<reference evidence="9 10" key="1">
    <citation type="submission" date="2019-12" db="EMBL/GenBank/DDBJ databases">
        <authorList>
            <person name="Zhao J."/>
        </authorList>
    </citation>
    <scope>NUCLEOTIDE SEQUENCE [LARGE SCALE GENOMIC DNA]</scope>
    <source>
        <strain evidence="9 10">S-15</strain>
    </source>
</reference>
<dbReference type="PRINTS" id="PR00702">
    <property type="entry name" value="ACRIFLAVINRP"/>
</dbReference>
<evidence type="ECO:0000313" key="10">
    <source>
        <dbReference type="Proteomes" id="UP000470771"/>
    </source>
</evidence>
<dbReference type="Proteomes" id="UP000470771">
    <property type="component" value="Unassembled WGS sequence"/>
</dbReference>
<keyword evidence="7 8" id="KW-0472">Membrane</keyword>
<comment type="caution">
    <text evidence="9">The sequence shown here is derived from an EMBL/GenBank/DDBJ whole genome shotgun (WGS) entry which is preliminary data.</text>
</comment>
<dbReference type="PANTHER" id="PTHR32063:SF28">
    <property type="entry name" value="BLR2861 PROTEIN"/>
    <property type="match status" value="1"/>
</dbReference>
<evidence type="ECO:0000256" key="6">
    <source>
        <dbReference type="ARBA" id="ARBA00022989"/>
    </source>
</evidence>
<evidence type="ECO:0000256" key="1">
    <source>
        <dbReference type="ARBA" id="ARBA00004429"/>
    </source>
</evidence>
<evidence type="ECO:0000313" key="9">
    <source>
        <dbReference type="EMBL" id="NBG65726.1"/>
    </source>
</evidence>
<feature type="transmembrane region" description="Helical" evidence="8">
    <location>
        <begin position="431"/>
        <end position="451"/>
    </location>
</feature>
<dbReference type="AlphaFoldDB" id="A0A6N9NGF7"/>
<comment type="subcellular location">
    <subcellularLocation>
        <location evidence="1">Cell inner membrane</location>
        <topology evidence="1">Multi-pass membrane protein</topology>
    </subcellularLocation>
</comment>
<feature type="transmembrane region" description="Helical" evidence="8">
    <location>
        <begin position="908"/>
        <end position="933"/>
    </location>
</feature>
<keyword evidence="6 8" id="KW-1133">Transmembrane helix</keyword>
<organism evidence="9 10">
    <name type="scientific">Acidiluteibacter ferrifornacis</name>
    <dbReference type="NCBI Taxonomy" id="2692424"/>
    <lineage>
        <taxon>Bacteria</taxon>
        <taxon>Pseudomonadati</taxon>
        <taxon>Bacteroidota</taxon>
        <taxon>Flavobacteriia</taxon>
        <taxon>Flavobacteriales</taxon>
        <taxon>Cryomorphaceae</taxon>
        <taxon>Acidiluteibacter</taxon>
    </lineage>
</organism>
<evidence type="ECO:0000256" key="8">
    <source>
        <dbReference type="SAM" id="Phobius"/>
    </source>
</evidence>
<dbReference type="Gene3D" id="3.30.70.1440">
    <property type="entry name" value="Multidrug efflux transporter AcrB pore domain"/>
    <property type="match status" value="1"/>
</dbReference>
<dbReference type="InterPro" id="IPR001036">
    <property type="entry name" value="Acrflvin-R"/>
</dbReference>
<feature type="transmembrane region" description="Helical" evidence="8">
    <location>
        <begin position="954"/>
        <end position="975"/>
    </location>
</feature>
<gene>
    <name evidence="9" type="ORF">GQN54_06325</name>
</gene>
<feature type="transmembrane region" description="Helical" evidence="8">
    <location>
        <begin position="858"/>
        <end position="875"/>
    </location>
</feature>
<feature type="transmembrane region" description="Helical" evidence="8">
    <location>
        <begin position="386"/>
        <end position="411"/>
    </location>
</feature>
<dbReference type="SUPFAM" id="SSF82714">
    <property type="entry name" value="Multidrug efflux transporter AcrB TolC docking domain, DN and DC subdomains"/>
    <property type="match status" value="2"/>
</dbReference>
<protein>
    <submittedName>
        <fullName evidence="9">MMPL family transporter</fullName>
    </submittedName>
</protein>
<feature type="transmembrane region" description="Helical" evidence="8">
    <location>
        <begin position="360"/>
        <end position="380"/>
    </location>
</feature>
<dbReference type="InterPro" id="IPR027463">
    <property type="entry name" value="AcrB_DN_DC_subdom"/>
</dbReference>
<feature type="transmembrane region" description="Helical" evidence="8">
    <location>
        <begin position="12"/>
        <end position="32"/>
    </location>
</feature>
<proteinExistence type="predicted"/>
<dbReference type="FunFam" id="1.20.1640.10:FF:000001">
    <property type="entry name" value="Efflux pump membrane transporter"/>
    <property type="match status" value="1"/>
</dbReference>
<dbReference type="GO" id="GO:0005886">
    <property type="term" value="C:plasma membrane"/>
    <property type="evidence" value="ECO:0007669"/>
    <property type="project" value="UniProtKB-SubCell"/>
</dbReference>
<dbReference type="FunFam" id="3.30.70.1430:FF:000001">
    <property type="entry name" value="Efflux pump membrane transporter"/>
    <property type="match status" value="1"/>
</dbReference>
<dbReference type="Gene3D" id="3.30.70.1320">
    <property type="entry name" value="Multidrug efflux transporter AcrB pore domain like"/>
    <property type="match status" value="1"/>
</dbReference>
<keyword evidence="2" id="KW-0813">Transport</keyword>
<dbReference type="GO" id="GO:0042910">
    <property type="term" value="F:xenobiotic transmembrane transporter activity"/>
    <property type="evidence" value="ECO:0007669"/>
    <property type="project" value="TreeGrafter"/>
</dbReference>
<dbReference type="Gene3D" id="3.30.70.1430">
    <property type="entry name" value="Multidrug efflux transporter AcrB pore domain"/>
    <property type="match status" value="2"/>
</dbReference>
<evidence type="ECO:0000256" key="5">
    <source>
        <dbReference type="ARBA" id="ARBA00022692"/>
    </source>
</evidence>
<dbReference type="Gene3D" id="1.20.1640.10">
    <property type="entry name" value="Multidrug efflux transporter AcrB transmembrane domain"/>
    <property type="match status" value="2"/>
</dbReference>
<sequence>MSLSDISIKRPVLASVFAIIIILLGVVGYISLGVREYPSVDPPVVTVQTNYTGANAEIIESQITEPLEEQINSIDGIKTLSSNSTDGRSTITIEFLPEINLNDAANDVRDKTSQAIKNLPPDADPPTVNKADANAETILSITVQSNKRGLLELSQIGNNIFKERLQTIPGVSSIRIWGEKKYAMRLELDPSKMKELGITPMDLQNALDVQNIELPSGKIEGTATELTVRTIGRLYTVEEFDNLVIKEENSTLIRLKDIGKARLGAEAEQTLLRGNGVIPMVGIALQPQPGSNYIEIVDAAFERLELIKKDLPEDIQLDVAMDKTESIRKAISEVKSTILLAFVLVLMVIFFFLRNWRTTLIPIILIPIALIGSFSVLYAAGYSINVLSLLGLVLATGLVVDDAIVVMENIYSKIEAGMHPMKAAFLGAREVYFAVIATSITLVCVFIPIFFMPGLTGQLFREFAMVVVGAIVISTFITLSLTPMMSSRLLKKSKRENALMRAFGKIVNVSTERYENALKRFMKKRWLAFPIFAVMFGSIFLVGSQLQSELAPLEDKSQLRIISTAPEGTAYDAMDAYQLELMYMMDTLPEKAFLLGVTSPTFRASTSVNSSFIRTTLVPPSERTRTQSEIANEINQKLKQYTFAKSFVIQDPTIQTSGGGGSKLPIQFILQAPDLGRLKEALPTFMDRVQESPVFSVSQVDLKFNKPEVTININRNKALLMGVSISDVAITLQTFLSEQRMGYFIKDGKQYYVLTEAIKSKRDEPLDLNKMSVKNKTGDMITLDNLVDIDLISRPPSLLRYNRYTSATVEADVAPGYALGDGIDEMKRIADEVLDESFSTALGGTASDFAESSTSTNLIFLFALVLVYLTLAAQFESFRDPLTIMLTVPLALAGALFTLWFFDQTLNIFSQIGMVVLVGIVTKNGILIVEFANQKRDAGLSLMQAATEAAAERFRPILMTSLSTILGALPIALALGDSSTSRIPMGLTIIGGLILALVLTLFIIPSLYTYIASKENKIIDEADFS</sequence>
<name>A0A6N9NGF7_9FLAO</name>
<feature type="transmembrane region" description="Helical" evidence="8">
    <location>
        <begin position="526"/>
        <end position="546"/>
    </location>
</feature>
<feature type="transmembrane region" description="Helical" evidence="8">
    <location>
        <begin position="882"/>
        <end position="902"/>
    </location>
</feature>
<dbReference type="SUPFAM" id="SSF82693">
    <property type="entry name" value="Multidrug efflux transporter AcrB pore domain, PN1, PN2, PC1 and PC2 subdomains"/>
    <property type="match status" value="3"/>
</dbReference>
<accession>A0A6N9NGF7</accession>
<evidence type="ECO:0000256" key="3">
    <source>
        <dbReference type="ARBA" id="ARBA00022475"/>
    </source>
</evidence>
<keyword evidence="10" id="KW-1185">Reference proteome</keyword>
<keyword evidence="4" id="KW-0997">Cell inner membrane</keyword>
<dbReference type="Gene3D" id="3.30.2090.10">
    <property type="entry name" value="Multidrug efflux transporter AcrB TolC docking domain, DN and DC subdomains"/>
    <property type="match status" value="2"/>
</dbReference>
<evidence type="ECO:0000256" key="7">
    <source>
        <dbReference type="ARBA" id="ARBA00023136"/>
    </source>
</evidence>
<dbReference type="SUPFAM" id="SSF82866">
    <property type="entry name" value="Multidrug efflux transporter AcrB transmembrane domain"/>
    <property type="match status" value="2"/>
</dbReference>
<dbReference type="EMBL" id="WWNE01000005">
    <property type="protein sequence ID" value="NBG65726.1"/>
    <property type="molecule type" value="Genomic_DNA"/>
</dbReference>
<evidence type="ECO:0000256" key="4">
    <source>
        <dbReference type="ARBA" id="ARBA00022519"/>
    </source>
</evidence>
<keyword evidence="5 8" id="KW-0812">Transmembrane</keyword>